<sequence length="509" mass="52053">MARGDARTDVELVEDDGDDAPGAPRDAGTGPTGRGARTAPGPTADDAPRRTRRRVLALAAVLVAVIVAVAVVGETVARSREQARVAAVAGVPGVVDVADGPVRVLRTAADEGVRRASARTSAGLLVSASAGQDGEESVRAIDPTDGSVAWETTLIPRGQELHVPPGGELVPSRGWCRAHGAGEDLLVCLADNGLSLVGRGTLTQVRPTVTRLLLLDARDGSVVTDLSGAVGDPMVSRSSVVLDDLVVLGGADGGGAHVRAVTADGTVAWQGTFPTRTTTAFGAHVELHATTDGVAVATSDALRLLDARGVTRQEVELSSADHVRGTAGDAALVQTPAGRTVVVRPAGVQRLPGDWVELTVDDGSTPGLLLTSDDDGLHAWDAAGTPLWTSDRRVGGRDALSLAGRVLVGQGAGVVALDGVTGEQLWRVDGLLPDSGLTTDGRHLFVLGPRPGASDPEVLVALDPTDGDVAWRVTLPVEGNVLRSVLGLLAVYSFAPLSDGTWPVITLLG</sequence>
<proteinExistence type="predicted"/>
<comment type="caution">
    <text evidence="4">The sequence shown here is derived from an EMBL/GenBank/DDBJ whole genome shotgun (WGS) entry which is preliminary data.</text>
</comment>
<organism evidence="4 5">
    <name type="scientific">Cellulomonas phragmiteti</name>
    <dbReference type="NCBI Taxonomy" id="478780"/>
    <lineage>
        <taxon>Bacteria</taxon>
        <taxon>Bacillati</taxon>
        <taxon>Actinomycetota</taxon>
        <taxon>Actinomycetes</taxon>
        <taxon>Micrococcales</taxon>
        <taxon>Cellulomonadaceae</taxon>
        <taxon>Cellulomonas</taxon>
    </lineage>
</organism>
<keyword evidence="5" id="KW-1185">Reference proteome</keyword>
<keyword evidence="2" id="KW-0812">Transmembrane</keyword>
<dbReference type="InterPro" id="IPR002372">
    <property type="entry name" value="PQQ_rpt_dom"/>
</dbReference>
<feature type="domain" description="Pyrrolo-quinoline quinone repeat" evidence="3">
    <location>
        <begin position="135"/>
        <end position="342"/>
    </location>
</feature>
<dbReference type="Gene3D" id="2.130.10.10">
    <property type="entry name" value="YVTN repeat-like/Quinoprotein amine dehydrogenase"/>
    <property type="match status" value="2"/>
</dbReference>
<evidence type="ECO:0000256" key="1">
    <source>
        <dbReference type="SAM" id="MobiDB-lite"/>
    </source>
</evidence>
<keyword evidence="2" id="KW-0472">Membrane</keyword>
<dbReference type="SUPFAM" id="SSF50998">
    <property type="entry name" value="Quinoprotein alcohol dehydrogenase-like"/>
    <property type="match status" value="2"/>
</dbReference>
<protein>
    <recommendedName>
        <fullName evidence="3">Pyrrolo-quinoline quinone repeat domain-containing protein</fullName>
    </recommendedName>
</protein>
<feature type="domain" description="Pyrrolo-quinoline quinone repeat" evidence="3">
    <location>
        <begin position="368"/>
        <end position="475"/>
    </location>
</feature>
<accession>A0ABQ4DP95</accession>
<reference evidence="4 5" key="1">
    <citation type="submission" date="2021-01" db="EMBL/GenBank/DDBJ databases">
        <title>Whole genome shotgun sequence of Cellulomonas phragmiteti NBRC 110785.</title>
        <authorList>
            <person name="Komaki H."/>
            <person name="Tamura T."/>
        </authorList>
    </citation>
    <scope>NUCLEOTIDE SEQUENCE [LARGE SCALE GENOMIC DNA]</scope>
    <source>
        <strain evidence="4 5">NBRC 110785</strain>
    </source>
</reference>
<evidence type="ECO:0000259" key="3">
    <source>
        <dbReference type="Pfam" id="PF13360"/>
    </source>
</evidence>
<evidence type="ECO:0000313" key="4">
    <source>
        <dbReference type="EMBL" id="GIG41175.1"/>
    </source>
</evidence>
<dbReference type="EMBL" id="BONP01000021">
    <property type="protein sequence ID" value="GIG41175.1"/>
    <property type="molecule type" value="Genomic_DNA"/>
</dbReference>
<evidence type="ECO:0000256" key="2">
    <source>
        <dbReference type="SAM" id="Phobius"/>
    </source>
</evidence>
<feature type="compositionally biased region" description="Low complexity" evidence="1">
    <location>
        <begin position="20"/>
        <end position="45"/>
    </location>
</feature>
<feature type="compositionally biased region" description="Basic and acidic residues" evidence="1">
    <location>
        <begin position="1"/>
        <end position="10"/>
    </location>
</feature>
<feature type="region of interest" description="Disordered" evidence="1">
    <location>
        <begin position="1"/>
        <end position="50"/>
    </location>
</feature>
<dbReference type="PANTHER" id="PTHR34512">
    <property type="entry name" value="CELL SURFACE PROTEIN"/>
    <property type="match status" value="1"/>
</dbReference>
<dbReference type="RefSeq" id="WP_203675468.1">
    <property type="nucleotide sequence ID" value="NZ_BONP01000021.1"/>
</dbReference>
<dbReference type="PANTHER" id="PTHR34512:SF30">
    <property type="entry name" value="OUTER MEMBRANE PROTEIN ASSEMBLY FACTOR BAMB"/>
    <property type="match status" value="1"/>
</dbReference>
<dbReference type="Proteomes" id="UP000614741">
    <property type="component" value="Unassembled WGS sequence"/>
</dbReference>
<dbReference type="SMART" id="SM00564">
    <property type="entry name" value="PQQ"/>
    <property type="match status" value="5"/>
</dbReference>
<dbReference type="InterPro" id="IPR011047">
    <property type="entry name" value="Quinoprotein_ADH-like_sf"/>
</dbReference>
<dbReference type="InterPro" id="IPR015943">
    <property type="entry name" value="WD40/YVTN_repeat-like_dom_sf"/>
</dbReference>
<dbReference type="Pfam" id="PF13360">
    <property type="entry name" value="PQQ_2"/>
    <property type="match status" value="2"/>
</dbReference>
<keyword evidence="2" id="KW-1133">Transmembrane helix</keyword>
<name>A0ABQ4DP95_9CELL</name>
<dbReference type="InterPro" id="IPR018391">
    <property type="entry name" value="PQQ_b-propeller_rpt"/>
</dbReference>
<gene>
    <name evidence="4" type="ORF">Cph01nite_29370</name>
</gene>
<evidence type="ECO:0000313" key="5">
    <source>
        <dbReference type="Proteomes" id="UP000614741"/>
    </source>
</evidence>
<feature type="transmembrane region" description="Helical" evidence="2">
    <location>
        <begin position="55"/>
        <end position="73"/>
    </location>
</feature>